<keyword evidence="4" id="KW-1185">Reference proteome</keyword>
<dbReference type="PROSITE" id="PS51154">
    <property type="entry name" value="MACRO"/>
    <property type="match status" value="1"/>
</dbReference>
<dbReference type="InterPro" id="IPR043472">
    <property type="entry name" value="Macro_dom-like"/>
</dbReference>
<dbReference type="RefSeq" id="WP_354219998.1">
    <property type="nucleotide sequence ID" value="NZ_JBEPMX010000006.1"/>
</dbReference>
<proteinExistence type="predicted"/>
<accession>A0ABV2KV11</accession>
<dbReference type="InterPro" id="IPR002589">
    <property type="entry name" value="Macro_dom"/>
</dbReference>
<dbReference type="PANTHER" id="PTHR12521:SF0">
    <property type="entry name" value="ADP-RIBOSE GLYCOHYDROLASE OARD1"/>
    <property type="match status" value="1"/>
</dbReference>
<dbReference type="CDD" id="cd02901">
    <property type="entry name" value="Macro_Poa1p-like"/>
    <property type="match status" value="1"/>
</dbReference>
<organism evidence="3 4">
    <name type="scientific">Alkalibacillus flavidus</name>
    <dbReference type="NCBI Taxonomy" id="546021"/>
    <lineage>
        <taxon>Bacteria</taxon>
        <taxon>Bacillati</taxon>
        <taxon>Bacillota</taxon>
        <taxon>Bacilli</taxon>
        <taxon>Bacillales</taxon>
        <taxon>Bacillaceae</taxon>
        <taxon>Alkalibacillus</taxon>
    </lineage>
</organism>
<dbReference type="Proteomes" id="UP001549167">
    <property type="component" value="Unassembled WGS sequence"/>
</dbReference>
<sequence length="339" mass="38922">MIQYKKGNLLEDQSEALVNTVNTVGVMGKGIALQFKQAFPEVFREYEKACKNHQINIGYMHVVPTHGIIGPKYIINFPTKKHWKEKSKINYITEGLNDLVKIIKELNIQSIALPPLGCGNGGLEWSEVKPLIENAFQDIPIEVYVYEPAGSPAPENMKIGTKQPKMTEARALLLASLNNYKEPDYRLTLLEAQKIAYFLQEVGEPLNLNFVKGKYGPYAENLNFVLQRLEGHFIRGYGDRSRDAEIHLINSASEQAYEFLEKNTEYTMRLEKLRHIINGFENPYGMELLATVDWIHKTVTPTTTEALITEVHNWNERKRNLFPEKHILKASEHLRRLEV</sequence>
<dbReference type="SUPFAM" id="SSF52949">
    <property type="entry name" value="Macro domain-like"/>
    <property type="match status" value="1"/>
</dbReference>
<evidence type="ECO:0000259" key="2">
    <source>
        <dbReference type="PROSITE" id="PS51154"/>
    </source>
</evidence>
<dbReference type="InterPro" id="IPR050892">
    <property type="entry name" value="ADP-ribose_metab_enzymes"/>
</dbReference>
<evidence type="ECO:0000313" key="4">
    <source>
        <dbReference type="Proteomes" id="UP001549167"/>
    </source>
</evidence>
<dbReference type="EMBL" id="JBEPMX010000006">
    <property type="protein sequence ID" value="MET3683420.1"/>
    <property type="molecule type" value="Genomic_DNA"/>
</dbReference>
<dbReference type="Pfam" id="PF01661">
    <property type="entry name" value="Macro"/>
    <property type="match status" value="1"/>
</dbReference>
<name>A0ABV2KV11_9BACI</name>
<feature type="domain" description="Macro" evidence="2">
    <location>
        <begin position="1"/>
        <end position="154"/>
    </location>
</feature>
<gene>
    <name evidence="3" type="ORF">ABID56_001515</name>
</gene>
<comment type="catalytic activity">
    <reaction evidence="1">
        <text>an N-(ADP-alpha-D-ribosyl)-thymidine in DNA + H2O = a thymidine in DNA + ADP-D-ribose</text>
        <dbReference type="Rhea" id="RHEA:71655"/>
        <dbReference type="Rhea" id="RHEA-COMP:13556"/>
        <dbReference type="Rhea" id="RHEA-COMP:18051"/>
        <dbReference type="ChEBI" id="CHEBI:15377"/>
        <dbReference type="ChEBI" id="CHEBI:57967"/>
        <dbReference type="ChEBI" id="CHEBI:137386"/>
        <dbReference type="ChEBI" id="CHEBI:191199"/>
    </reaction>
    <physiologicalReaction direction="left-to-right" evidence="1">
        <dbReference type="Rhea" id="RHEA:71656"/>
    </physiologicalReaction>
</comment>
<comment type="caution">
    <text evidence="3">The sequence shown here is derived from an EMBL/GenBank/DDBJ whole genome shotgun (WGS) entry which is preliminary data.</text>
</comment>
<evidence type="ECO:0000313" key="3">
    <source>
        <dbReference type="EMBL" id="MET3683420.1"/>
    </source>
</evidence>
<reference evidence="3 4" key="1">
    <citation type="submission" date="2024-06" db="EMBL/GenBank/DDBJ databases">
        <title>Genomic Encyclopedia of Type Strains, Phase IV (KMG-IV): sequencing the most valuable type-strain genomes for metagenomic binning, comparative biology and taxonomic classification.</title>
        <authorList>
            <person name="Goeker M."/>
        </authorList>
    </citation>
    <scope>NUCLEOTIDE SEQUENCE [LARGE SCALE GENOMIC DNA]</scope>
    <source>
        <strain evidence="3 4">DSM 23520</strain>
    </source>
</reference>
<dbReference type="SMART" id="SM00506">
    <property type="entry name" value="A1pp"/>
    <property type="match status" value="1"/>
</dbReference>
<dbReference type="Gene3D" id="3.40.220.10">
    <property type="entry name" value="Leucine Aminopeptidase, subunit E, domain 1"/>
    <property type="match status" value="1"/>
</dbReference>
<dbReference type="PANTHER" id="PTHR12521">
    <property type="entry name" value="PROTEIN C6ORF130"/>
    <property type="match status" value="1"/>
</dbReference>
<evidence type="ECO:0000256" key="1">
    <source>
        <dbReference type="ARBA" id="ARBA00035885"/>
    </source>
</evidence>
<protein>
    <submittedName>
        <fullName evidence="3">O-acetyl-ADP-ribose deacetylase (Regulator of RNase III)</fullName>
    </submittedName>
</protein>